<protein>
    <submittedName>
        <fullName evidence="1">Uncharacterized protein</fullName>
    </submittedName>
</protein>
<reference evidence="2" key="1">
    <citation type="submission" date="2017-06" db="EMBL/GenBank/DDBJ databases">
        <authorList>
            <person name="Varghese N."/>
            <person name="Submissions S."/>
        </authorList>
    </citation>
    <scope>NUCLEOTIDE SEQUENCE [LARGE SCALE GENOMIC DNA]</scope>
    <source>
        <strain evidence="2">JCM 23211</strain>
    </source>
</reference>
<dbReference type="OrthoDB" id="4485313at2"/>
<name>A0A239J1X5_9NOCA</name>
<sequence length="173" mass="18446">MGSSNVVFDGRIDVHYGQFYVHSTDFDGGDGDLNAAFAGQSNGLCGAAVEHALSLLTGLHTGSVGLTVEVRTTEPTADDSWEDVVEVSFSVGEASNYSIVEWEGDVVGEPIELAAGDYRARYSAHGMDAGRGLDTGDGPDKYLLQIWPAAIAPDRVVKQTSESAEYWHSAWSD</sequence>
<gene>
    <name evidence="1" type="ORF">SAMN05421642_1084</name>
</gene>
<keyword evidence="2" id="KW-1185">Reference proteome</keyword>
<dbReference type="RefSeq" id="WP_089247357.1">
    <property type="nucleotide sequence ID" value="NZ_FZOW01000008.1"/>
</dbReference>
<dbReference type="AlphaFoldDB" id="A0A239J1X5"/>
<proteinExistence type="predicted"/>
<organism evidence="1 2">
    <name type="scientific">Rhodococcoides kyotonense</name>
    <dbReference type="NCBI Taxonomy" id="398843"/>
    <lineage>
        <taxon>Bacteria</taxon>
        <taxon>Bacillati</taxon>
        <taxon>Actinomycetota</taxon>
        <taxon>Actinomycetes</taxon>
        <taxon>Mycobacteriales</taxon>
        <taxon>Nocardiaceae</taxon>
        <taxon>Rhodococcoides</taxon>
    </lineage>
</organism>
<dbReference type="EMBL" id="FZOW01000008">
    <property type="protein sequence ID" value="SNS99662.1"/>
    <property type="molecule type" value="Genomic_DNA"/>
</dbReference>
<evidence type="ECO:0000313" key="1">
    <source>
        <dbReference type="EMBL" id="SNS99662.1"/>
    </source>
</evidence>
<evidence type="ECO:0000313" key="2">
    <source>
        <dbReference type="Proteomes" id="UP000198327"/>
    </source>
</evidence>
<accession>A0A239J1X5</accession>
<dbReference type="Proteomes" id="UP000198327">
    <property type="component" value="Unassembled WGS sequence"/>
</dbReference>